<dbReference type="SUPFAM" id="SSF56672">
    <property type="entry name" value="DNA/RNA polymerases"/>
    <property type="match status" value="1"/>
</dbReference>
<dbReference type="GO" id="GO:0071897">
    <property type="term" value="P:DNA biosynthetic process"/>
    <property type="evidence" value="ECO:0007669"/>
    <property type="project" value="UniProtKB-ARBA"/>
</dbReference>
<dbReference type="Pfam" id="PF00078">
    <property type="entry name" value="RVT_1"/>
    <property type="match status" value="1"/>
</dbReference>
<dbReference type="CDD" id="cd01650">
    <property type="entry name" value="RT_nLTR_like"/>
    <property type="match status" value="1"/>
</dbReference>
<sequence length="593" mass="68093">MRAKNVNKETWSIVNSVTSHGASKNKNKIITLNIENSLITDDLQIANCFGDHFATAPVKAVRRRFNCTTSSCCTVGAQRVSSSFILFPIVKEDVMAEIRNLKNCSPGPDGIPVNVVKLLSTEVTDELVKIFNWSIKTGLFPSDFKCANIVPIPKGKDPSDKNNYRPISILNATSKVFERIVYRNLMQYLEKYNMLTSCQHGYRAGRSVETACYEFTQEIFKQNDDGNYVVGILFDFSKAFDTVNHTFLLQKLENFGIRGVALKWFESYIRDRKIVVTYNSATSRYFNLEMGVPQGSVLGPLLFLLYVNDLPKYIKNGHVIMYCDDISIVLASRCEEDLRSKIESVFEDMMWWCNKNNLILNVDKTEIISLSKKKVFDDASLSISNTKIVLSQTVRFLGTEIDNELKWAAHTDMVRKKLAKSYFALYQLKNLLSVKGLLNTYYGLVYPNVAYNIAIWGRTQNLKQLLIRQKRIIRLIFNLSFRATCKPIFIKHKILTVPCIFIYKILCLVKKYILNNTVNPKDINGYNTRRNQLPVPRHKKSSYESTTLYCGIKFYNKLDNATKQLPLKQFKTTVKNLLTSKAFYTTQEYLIDQ</sequence>
<name>A0A1Y1LB48_PHOPY</name>
<dbReference type="PANTHER" id="PTHR33332">
    <property type="entry name" value="REVERSE TRANSCRIPTASE DOMAIN-CONTAINING PROTEIN"/>
    <property type="match status" value="1"/>
</dbReference>
<proteinExistence type="predicted"/>
<organism evidence="2">
    <name type="scientific">Photinus pyralis</name>
    <name type="common">Common eastern firefly</name>
    <name type="synonym">Lampyris pyralis</name>
    <dbReference type="NCBI Taxonomy" id="7054"/>
    <lineage>
        <taxon>Eukaryota</taxon>
        <taxon>Metazoa</taxon>
        <taxon>Ecdysozoa</taxon>
        <taxon>Arthropoda</taxon>
        <taxon>Hexapoda</taxon>
        <taxon>Insecta</taxon>
        <taxon>Pterygota</taxon>
        <taxon>Neoptera</taxon>
        <taxon>Endopterygota</taxon>
        <taxon>Coleoptera</taxon>
        <taxon>Polyphaga</taxon>
        <taxon>Elateriformia</taxon>
        <taxon>Elateroidea</taxon>
        <taxon>Lampyridae</taxon>
        <taxon>Lampyrinae</taxon>
        <taxon>Photinus</taxon>
    </lineage>
</organism>
<evidence type="ECO:0000259" key="1">
    <source>
        <dbReference type="PROSITE" id="PS50878"/>
    </source>
</evidence>
<accession>A0A1Y1LB48</accession>
<dbReference type="EMBL" id="GEZM01062032">
    <property type="protein sequence ID" value="JAV70108.1"/>
    <property type="molecule type" value="Transcribed_RNA"/>
</dbReference>
<evidence type="ECO:0000313" key="2">
    <source>
        <dbReference type="EMBL" id="JAV70108.1"/>
    </source>
</evidence>
<feature type="domain" description="Reverse transcriptase" evidence="1">
    <location>
        <begin position="133"/>
        <end position="401"/>
    </location>
</feature>
<reference evidence="2" key="1">
    <citation type="journal article" date="2016" name="Sci. Rep.">
        <title>Molecular characterization of firefly nuptial gifts: a multi-omics approach sheds light on postcopulatory sexual selection.</title>
        <authorList>
            <person name="Al-Wathiqui N."/>
            <person name="Fallon T.R."/>
            <person name="South A."/>
            <person name="Weng J.K."/>
            <person name="Lewis S.M."/>
        </authorList>
    </citation>
    <scope>NUCLEOTIDE SEQUENCE</scope>
</reference>
<dbReference type="AlphaFoldDB" id="A0A1Y1LB48"/>
<protein>
    <recommendedName>
        <fullName evidence="1">Reverse transcriptase domain-containing protein</fullName>
    </recommendedName>
</protein>
<dbReference type="InterPro" id="IPR043502">
    <property type="entry name" value="DNA/RNA_pol_sf"/>
</dbReference>
<dbReference type="InterPro" id="IPR000477">
    <property type="entry name" value="RT_dom"/>
</dbReference>
<dbReference type="PROSITE" id="PS50878">
    <property type="entry name" value="RT_POL"/>
    <property type="match status" value="1"/>
</dbReference>